<gene>
    <name evidence="1" type="ORF">C8D97_1222</name>
</gene>
<evidence type="ECO:0000313" key="1">
    <source>
        <dbReference type="EMBL" id="PWK41519.1"/>
    </source>
</evidence>
<organism evidence="1 2">
    <name type="scientific">Pleionea mediterranea</name>
    <dbReference type="NCBI Taxonomy" id="523701"/>
    <lineage>
        <taxon>Bacteria</taxon>
        <taxon>Pseudomonadati</taxon>
        <taxon>Pseudomonadota</taxon>
        <taxon>Gammaproteobacteria</taxon>
        <taxon>Oceanospirillales</taxon>
        <taxon>Pleioneaceae</taxon>
        <taxon>Pleionea</taxon>
    </lineage>
</organism>
<comment type="caution">
    <text evidence="1">The sequence shown here is derived from an EMBL/GenBank/DDBJ whole genome shotgun (WGS) entry which is preliminary data.</text>
</comment>
<reference evidence="1 2" key="1">
    <citation type="submission" date="2018-05" db="EMBL/GenBank/DDBJ databases">
        <title>Genomic Encyclopedia of Type Strains, Phase IV (KMG-IV): sequencing the most valuable type-strain genomes for metagenomic binning, comparative biology and taxonomic classification.</title>
        <authorList>
            <person name="Goeker M."/>
        </authorList>
    </citation>
    <scope>NUCLEOTIDE SEQUENCE [LARGE SCALE GENOMIC DNA]</scope>
    <source>
        <strain evidence="1 2">DSM 25350</strain>
    </source>
</reference>
<accession>A0A316F7M1</accession>
<protein>
    <submittedName>
        <fullName evidence="1">Uncharacterized protein</fullName>
    </submittedName>
</protein>
<proteinExistence type="predicted"/>
<name>A0A316F7M1_9GAMM</name>
<sequence>MFSASLRFTPAIYADIHLPYFIDNKSNLIVELTCNNRSVVKGSVQQFAVPGNGPKTIKLQQLLTNYQNGPAVIELKVRLDVMGDERTVLPISQDWLTESVTKQLGSYQYQQIEKLNNSFGSL</sequence>
<dbReference type="Proteomes" id="UP000245790">
    <property type="component" value="Unassembled WGS sequence"/>
</dbReference>
<evidence type="ECO:0000313" key="2">
    <source>
        <dbReference type="Proteomes" id="UP000245790"/>
    </source>
</evidence>
<keyword evidence="2" id="KW-1185">Reference proteome</keyword>
<dbReference type="AlphaFoldDB" id="A0A316F7M1"/>
<dbReference type="EMBL" id="QGGU01000022">
    <property type="protein sequence ID" value="PWK41519.1"/>
    <property type="molecule type" value="Genomic_DNA"/>
</dbReference>